<name>A0AAJ1MNC5_9SPIO</name>
<organism evidence="1 2">
    <name type="scientific">Candidatus Thalassospirochaeta sargassi</name>
    <dbReference type="NCBI Taxonomy" id="3119039"/>
    <lineage>
        <taxon>Bacteria</taxon>
        <taxon>Pseudomonadati</taxon>
        <taxon>Spirochaetota</taxon>
        <taxon>Spirochaetia</taxon>
        <taxon>Spirochaetales</taxon>
        <taxon>Spirochaetaceae</taxon>
        <taxon>Candidatus Thalassospirochaeta</taxon>
    </lineage>
</organism>
<dbReference type="Proteomes" id="UP001221217">
    <property type="component" value="Unassembled WGS sequence"/>
</dbReference>
<proteinExistence type="predicted"/>
<dbReference type="PROSITE" id="PS51257">
    <property type="entry name" value="PROKAR_LIPOPROTEIN"/>
    <property type="match status" value="1"/>
</dbReference>
<dbReference type="AlphaFoldDB" id="A0AAJ1MNC5"/>
<evidence type="ECO:0000313" key="1">
    <source>
        <dbReference type="EMBL" id="MDC7227585.1"/>
    </source>
</evidence>
<sequence length="147" mass="16572">MKKFITAGLIIAAVMLMFTGCSLEYGDSYLVIDSVSVEPDHSTLIDGYEYDFTVKVSYKNTTMQTATVGVYINNGVSVNTYKNYDEEISVGWFEEGTATFTFTTEAKDWGYDGDLQLYADLYGPQPLFGDWVSIAYDWYTFTTGYAR</sequence>
<reference evidence="1 2" key="1">
    <citation type="submission" date="2022-12" db="EMBL/GenBank/DDBJ databases">
        <title>Metagenome assembled genome from gulf of manar.</title>
        <authorList>
            <person name="Kohli P."/>
            <person name="Pk S."/>
            <person name="Venkata Ramana C."/>
            <person name="Sasikala C."/>
        </authorList>
    </citation>
    <scope>NUCLEOTIDE SEQUENCE [LARGE SCALE GENOMIC DNA]</scope>
    <source>
        <strain evidence="1">JB008</strain>
    </source>
</reference>
<gene>
    <name evidence="1" type="ORF">PQJ61_12540</name>
</gene>
<comment type="caution">
    <text evidence="1">The sequence shown here is derived from an EMBL/GenBank/DDBJ whole genome shotgun (WGS) entry which is preliminary data.</text>
</comment>
<evidence type="ECO:0000313" key="2">
    <source>
        <dbReference type="Proteomes" id="UP001221217"/>
    </source>
</evidence>
<accession>A0AAJ1MNC5</accession>
<dbReference type="EMBL" id="JAQQAL010000028">
    <property type="protein sequence ID" value="MDC7227585.1"/>
    <property type="molecule type" value="Genomic_DNA"/>
</dbReference>
<protein>
    <submittedName>
        <fullName evidence="1">Uncharacterized protein</fullName>
    </submittedName>
</protein>